<proteinExistence type="inferred from homology"/>
<dbReference type="Pfam" id="PF01255">
    <property type="entry name" value="Prenyltransf"/>
    <property type="match status" value="1"/>
</dbReference>
<name>A0ABW3ZCC7_9HYPH</name>
<dbReference type="InterPro" id="IPR036424">
    <property type="entry name" value="UPP_synth-like_sf"/>
</dbReference>
<dbReference type="EMBL" id="JBHTMX010000394">
    <property type="protein sequence ID" value="MFD1333883.1"/>
    <property type="molecule type" value="Genomic_DNA"/>
</dbReference>
<gene>
    <name evidence="3" type="primary">uppS</name>
    <name evidence="3" type="ORF">ACFQ4O_17900</name>
</gene>
<dbReference type="PROSITE" id="PS01066">
    <property type="entry name" value="UPP_SYNTHASE"/>
    <property type="match status" value="1"/>
</dbReference>
<comment type="cofactor">
    <cofactor evidence="1">
        <name>Mg(2+)</name>
        <dbReference type="ChEBI" id="CHEBI:18420"/>
    </cofactor>
</comment>
<dbReference type="CDD" id="cd00475">
    <property type="entry name" value="Cis_IPPS"/>
    <property type="match status" value="1"/>
</dbReference>
<dbReference type="Gene3D" id="3.40.1180.10">
    <property type="entry name" value="Decaprenyl diphosphate synthase-like"/>
    <property type="match status" value="1"/>
</dbReference>
<dbReference type="EC" id="2.5.1.-" evidence="3"/>
<dbReference type="GO" id="GO:0016740">
    <property type="term" value="F:transferase activity"/>
    <property type="evidence" value="ECO:0007669"/>
    <property type="project" value="UniProtKB-KW"/>
</dbReference>
<evidence type="ECO:0000313" key="3">
    <source>
        <dbReference type="EMBL" id="MFD1333883.1"/>
    </source>
</evidence>
<dbReference type="InterPro" id="IPR001441">
    <property type="entry name" value="UPP_synth-like"/>
</dbReference>
<dbReference type="RefSeq" id="WP_378777775.1">
    <property type="nucleotide sequence ID" value="NZ_JBHTMX010000394.1"/>
</dbReference>
<dbReference type="HAMAP" id="MF_01139">
    <property type="entry name" value="ISPT"/>
    <property type="match status" value="1"/>
</dbReference>
<feature type="non-terminal residue" evidence="3">
    <location>
        <position position="1"/>
    </location>
</feature>
<organism evidence="3 4">
    <name type="scientific">Methylopila musalis</name>
    <dbReference type="NCBI Taxonomy" id="1134781"/>
    <lineage>
        <taxon>Bacteria</taxon>
        <taxon>Pseudomonadati</taxon>
        <taxon>Pseudomonadota</taxon>
        <taxon>Alphaproteobacteria</taxon>
        <taxon>Hyphomicrobiales</taxon>
        <taxon>Methylopilaceae</taxon>
        <taxon>Methylopila</taxon>
    </lineage>
</organism>
<dbReference type="PANTHER" id="PTHR10291:SF0">
    <property type="entry name" value="DEHYDRODOLICHYL DIPHOSPHATE SYNTHASE 2"/>
    <property type="match status" value="1"/>
</dbReference>
<protein>
    <submittedName>
        <fullName evidence="3">Polyprenyl diphosphate synthase</fullName>
        <ecNumber evidence="3">2.5.1.-</ecNumber>
    </submittedName>
</protein>
<evidence type="ECO:0000256" key="1">
    <source>
        <dbReference type="ARBA" id="ARBA00001946"/>
    </source>
</evidence>
<dbReference type="Proteomes" id="UP001597171">
    <property type="component" value="Unassembled WGS sequence"/>
</dbReference>
<keyword evidence="2 3" id="KW-0808">Transferase</keyword>
<dbReference type="InterPro" id="IPR018520">
    <property type="entry name" value="UPP_synth-like_CS"/>
</dbReference>
<keyword evidence="4" id="KW-1185">Reference proteome</keyword>
<reference evidence="4" key="1">
    <citation type="journal article" date="2019" name="Int. J. Syst. Evol. Microbiol.">
        <title>The Global Catalogue of Microorganisms (GCM) 10K type strain sequencing project: providing services to taxonomists for standard genome sequencing and annotation.</title>
        <authorList>
            <consortium name="The Broad Institute Genomics Platform"/>
            <consortium name="The Broad Institute Genome Sequencing Center for Infectious Disease"/>
            <person name="Wu L."/>
            <person name="Ma J."/>
        </authorList>
    </citation>
    <scope>NUCLEOTIDE SEQUENCE [LARGE SCALE GENOMIC DNA]</scope>
    <source>
        <strain evidence="4">CCUG 61696</strain>
    </source>
</reference>
<accession>A0ABW3ZCC7</accession>
<sequence length="217" mass="23941">GLPRAEGRRRGVEALRRAIRAAGDLGVRCLTVYSFSSENWSRPQDEVSDLMNLLRLFVRRDLAELRKAGVPSPVIGERAGLPSDIAALLEEAESTTRANTALTLVVAFNYGGRQEIAAAARAIAREAAAGRLDPETVDVETVARHLHAPDLPDPDLVIRTSGEQRVSNFLLWQSAYAEYVFLPIHWPDFDRAAFESALESYNARQRRFGGRAERTGA</sequence>
<dbReference type="SUPFAM" id="SSF64005">
    <property type="entry name" value="Undecaprenyl diphosphate synthase"/>
    <property type="match status" value="1"/>
</dbReference>
<dbReference type="NCBIfam" id="TIGR00055">
    <property type="entry name" value="uppS"/>
    <property type="match status" value="1"/>
</dbReference>
<evidence type="ECO:0000256" key="2">
    <source>
        <dbReference type="ARBA" id="ARBA00022679"/>
    </source>
</evidence>
<dbReference type="PANTHER" id="PTHR10291">
    <property type="entry name" value="DEHYDRODOLICHYL DIPHOSPHATE SYNTHASE FAMILY MEMBER"/>
    <property type="match status" value="1"/>
</dbReference>
<evidence type="ECO:0000313" key="4">
    <source>
        <dbReference type="Proteomes" id="UP001597171"/>
    </source>
</evidence>
<comment type="caution">
    <text evidence="3">The sequence shown here is derived from an EMBL/GenBank/DDBJ whole genome shotgun (WGS) entry which is preliminary data.</text>
</comment>